<keyword evidence="3" id="KW-1185">Reference proteome</keyword>
<dbReference type="AlphaFoldDB" id="A0A1D3CY95"/>
<organism evidence="2 3">
    <name type="scientific">Cyclospora cayetanensis</name>
    <dbReference type="NCBI Taxonomy" id="88456"/>
    <lineage>
        <taxon>Eukaryota</taxon>
        <taxon>Sar</taxon>
        <taxon>Alveolata</taxon>
        <taxon>Apicomplexa</taxon>
        <taxon>Conoidasida</taxon>
        <taxon>Coccidia</taxon>
        <taxon>Eucoccidiorida</taxon>
        <taxon>Eimeriorina</taxon>
        <taxon>Eimeriidae</taxon>
        <taxon>Cyclospora</taxon>
    </lineage>
</organism>
<reference evidence="2 3" key="1">
    <citation type="journal article" date="2016" name="BMC Genomics">
        <title>Comparative genomics reveals Cyclospora cayetanensis possesses coccidia-like metabolism and invasion components but unique surface antigens.</title>
        <authorList>
            <person name="Liu S."/>
            <person name="Wang L."/>
            <person name="Zheng H."/>
            <person name="Xu Z."/>
            <person name="Roellig D.M."/>
            <person name="Li N."/>
            <person name="Frace M.A."/>
            <person name="Tang K."/>
            <person name="Arrowood M.J."/>
            <person name="Moss D.M."/>
            <person name="Zhang L."/>
            <person name="Feng Y."/>
            <person name="Xiao L."/>
        </authorList>
    </citation>
    <scope>NUCLEOTIDE SEQUENCE [LARGE SCALE GENOMIC DNA]</scope>
    <source>
        <strain evidence="2 3">CHN_HEN01</strain>
    </source>
</reference>
<proteinExistence type="predicted"/>
<comment type="caution">
    <text evidence="2">The sequence shown here is derived from an EMBL/GenBank/DDBJ whole genome shotgun (WGS) entry which is preliminary data.</text>
</comment>
<evidence type="ECO:0000256" key="1">
    <source>
        <dbReference type="SAM" id="MobiDB-lite"/>
    </source>
</evidence>
<sequence length="154" mass="16585">MRKPSPPSRAQAATVDLCKKAARFKTGPKAPRRAPVRCDDGCEAAEALERQEADAAAERMLQEQEGRRGRPDLLGERSSDTQHAAGLHGIHALKILLDFGSVSWLLLPPSCGVRGEQGMGYASRVSTLLVIGVKPFPYETLDGTSHLAALHDSM</sequence>
<feature type="region of interest" description="Disordered" evidence="1">
    <location>
        <begin position="53"/>
        <end position="81"/>
    </location>
</feature>
<dbReference type="Proteomes" id="UP000095192">
    <property type="component" value="Unassembled WGS sequence"/>
</dbReference>
<protein>
    <submittedName>
        <fullName evidence="2">Uncharacterized protein</fullName>
    </submittedName>
</protein>
<feature type="compositionally biased region" description="Basic and acidic residues" evidence="1">
    <location>
        <begin position="53"/>
        <end position="80"/>
    </location>
</feature>
<dbReference type="VEuPathDB" id="ToxoDB:cyc_04410"/>
<dbReference type="InParanoid" id="A0A1D3CY95"/>
<accession>A0A1D3CY95</accession>
<gene>
    <name evidence="2" type="ORF">cyc_04410</name>
</gene>
<dbReference type="EMBL" id="JROU02001519">
    <property type="protein sequence ID" value="OEH76156.1"/>
    <property type="molecule type" value="Genomic_DNA"/>
</dbReference>
<name>A0A1D3CY95_9EIME</name>
<evidence type="ECO:0000313" key="3">
    <source>
        <dbReference type="Proteomes" id="UP000095192"/>
    </source>
</evidence>
<evidence type="ECO:0000313" key="2">
    <source>
        <dbReference type="EMBL" id="OEH76156.1"/>
    </source>
</evidence>